<dbReference type="SUPFAM" id="SSF55073">
    <property type="entry name" value="Nucleotide cyclase"/>
    <property type="match status" value="1"/>
</dbReference>
<evidence type="ECO:0000259" key="2">
    <source>
        <dbReference type="PROSITE" id="PS50125"/>
    </source>
</evidence>
<dbReference type="InterPro" id="IPR001054">
    <property type="entry name" value="A/G_cyclase"/>
</dbReference>
<feature type="domain" description="Guanylate cyclase" evidence="2">
    <location>
        <begin position="473"/>
        <end position="607"/>
    </location>
</feature>
<organism evidence="3 4">
    <name type="scientific">SAR86 cluster bacterium SAR86E</name>
    <dbReference type="NCBI Taxonomy" id="1208365"/>
    <lineage>
        <taxon>Bacteria</taxon>
        <taxon>Pseudomonadati</taxon>
        <taxon>Pseudomonadota</taxon>
        <taxon>Gammaproteobacteria</taxon>
        <taxon>SAR86 cluster</taxon>
    </lineage>
</organism>
<comment type="caution">
    <text evidence="3">The sequence shown here is derived from an EMBL/GenBank/DDBJ whole genome shotgun (WGS) entry which is preliminary data.</text>
</comment>
<keyword evidence="1" id="KW-1133">Transmembrane helix</keyword>
<accession>K6GGY0</accession>
<dbReference type="Proteomes" id="UP000010310">
    <property type="component" value="Unassembled WGS sequence"/>
</dbReference>
<dbReference type="PANTHER" id="PTHR43081:SF1">
    <property type="entry name" value="ADENYLATE CYCLASE, TERMINAL-DIFFERENTIATION SPECIFIC"/>
    <property type="match status" value="1"/>
</dbReference>
<feature type="transmembrane region" description="Helical" evidence="1">
    <location>
        <begin position="355"/>
        <end position="375"/>
    </location>
</feature>
<dbReference type="PANTHER" id="PTHR43081">
    <property type="entry name" value="ADENYLATE CYCLASE, TERMINAL-DIFFERENTIATION SPECIFIC-RELATED"/>
    <property type="match status" value="1"/>
</dbReference>
<dbReference type="SMART" id="SM01080">
    <property type="entry name" value="CHASE2"/>
    <property type="match status" value="1"/>
</dbReference>
<dbReference type="GO" id="GO:0004016">
    <property type="term" value="F:adenylate cyclase activity"/>
    <property type="evidence" value="ECO:0007669"/>
    <property type="project" value="UniProtKB-ARBA"/>
</dbReference>
<dbReference type="Pfam" id="PF05226">
    <property type="entry name" value="CHASE2"/>
    <property type="match status" value="1"/>
</dbReference>
<feature type="transmembrane region" description="Helical" evidence="1">
    <location>
        <begin position="382"/>
        <end position="402"/>
    </location>
</feature>
<proteinExistence type="predicted"/>
<feature type="transmembrane region" description="Helical" evidence="1">
    <location>
        <begin position="414"/>
        <end position="432"/>
    </location>
</feature>
<evidence type="ECO:0000256" key="1">
    <source>
        <dbReference type="SAM" id="Phobius"/>
    </source>
</evidence>
<dbReference type="InterPro" id="IPR050697">
    <property type="entry name" value="Adenylyl/Guanylyl_Cyclase_3/4"/>
</dbReference>
<dbReference type="Pfam" id="PF00211">
    <property type="entry name" value="Guanylate_cyc"/>
    <property type="match status" value="1"/>
</dbReference>
<dbReference type="PROSITE" id="PS50125">
    <property type="entry name" value="GUANYLATE_CYCLASE_2"/>
    <property type="match status" value="1"/>
</dbReference>
<dbReference type="EMBL" id="AMWX01000009">
    <property type="protein sequence ID" value="EKO36296.1"/>
    <property type="molecule type" value="Genomic_DNA"/>
</dbReference>
<sequence length="728" mass="80085">MKKDLKKLSRFGLLAFAIFVSFLPILNPLQIFSALQNYSFDTFQRILPRNVYAEDPVVIIDIDDSSLSRIGQWPWSRNQLAQLTNQAYSAAALGFDVVFAEPDRTNPQNLIASYPENAVLKKELSALPNNDNLFAQAIENHGTVVLGQALNNKNKSLKPLKNKFGLVTQGDDPKLFIRNYLSAQRNIPSLDNAAAGIGSMSIGNDDSVVRLLPTFERVGDQLVPSLAMEITRVAVGASTYQIKSSNASSEEAYGANTGINNVKLGPLTIPTTPEGNAWVYFAPTENITTVSAADVISGIIPPEFFDGKIALVGTSASGLLDLRSTPTEKNIPGVTIIAQFIQQIFANEFLQRPDWLFGAEFLAGLILAISITLGIQALGPIGGLSVLAVGSSGIVGTSYYFFKSKLFLVDPISPLIIALSVYVAVTFFNFLFTELERSRVRGAFAQYLSPEMVNRLAESSESLVLGGEKKEMTFLFSDIRGFTKISEQYKDNPEALTQLINQLLTVLSNAILDHGGTIDKYMGDCIMAFWNAPTDQENHRQLAIDSAHAMHEALSQFNNEAEGNIDFKLEIGIGINSGECIVGNMGSDKRFDYTVLGDAVNLASRLESQSSNYGLNMIMGENSYIDDANYQVIEIDKIAVKGKTTAQTIFTSFPADILFKESFLDNHQQFLKEYRAQNWNEANSLINKLISSPNDLELYYAHMKSRIEDYMINPPSADWEGVYVATNK</sequence>
<dbReference type="Gene3D" id="3.30.70.1230">
    <property type="entry name" value="Nucleotide cyclase"/>
    <property type="match status" value="1"/>
</dbReference>
<dbReference type="PATRIC" id="fig|1208365.4.peg.1014"/>
<keyword evidence="1" id="KW-0472">Membrane</keyword>
<keyword evidence="1" id="KW-0812">Transmembrane</keyword>
<gene>
    <name evidence="3" type="ORF">B273_0409</name>
</gene>
<evidence type="ECO:0000313" key="3">
    <source>
        <dbReference type="EMBL" id="EKO36296.1"/>
    </source>
</evidence>
<dbReference type="STRING" id="1208365.B273_0409"/>
<dbReference type="InterPro" id="IPR007890">
    <property type="entry name" value="CHASE2"/>
</dbReference>
<dbReference type="SMART" id="SM00044">
    <property type="entry name" value="CYCc"/>
    <property type="match status" value="1"/>
</dbReference>
<dbReference type="AlphaFoldDB" id="K6GGY0"/>
<keyword evidence="4" id="KW-1185">Reference proteome</keyword>
<name>K6GGY0_9GAMM</name>
<evidence type="ECO:0000313" key="4">
    <source>
        <dbReference type="Proteomes" id="UP000010310"/>
    </source>
</evidence>
<protein>
    <submittedName>
        <fullName evidence="3">CHASE2 domain protein</fullName>
    </submittedName>
</protein>
<dbReference type="GO" id="GO:0035556">
    <property type="term" value="P:intracellular signal transduction"/>
    <property type="evidence" value="ECO:0007669"/>
    <property type="project" value="InterPro"/>
</dbReference>
<dbReference type="InterPro" id="IPR029787">
    <property type="entry name" value="Nucleotide_cyclase"/>
</dbReference>
<dbReference type="GO" id="GO:0006171">
    <property type="term" value="P:cAMP biosynthetic process"/>
    <property type="evidence" value="ECO:0007669"/>
    <property type="project" value="TreeGrafter"/>
</dbReference>
<dbReference type="CDD" id="cd07302">
    <property type="entry name" value="CHD"/>
    <property type="match status" value="1"/>
</dbReference>
<reference evidence="3 4" key="1">
    <citation type="submission" date="2012-09" db="EMBL/GenBank/DDBJ databases">
        <authorList>
            <person name="Dupont C.L."/>
            <person name="Rusch D.B."/>
            <person name="Lombardo M.-J."/>
            <person name="Novotny M."/>
            <person name="Yee-Greenbaum J."/>
            <person name="Laskin R."/>
        </authorList>
    </citation>
    <scope>NUCLEOTIDE SEQUENCE [LARGE SCALE GENOMIC DNA]</scope>
    <source>
        <strain evidence="3">SAR86E</strain>
    </source>
</reference>